<keyword evidence="3" id="KW-0804">Transcription</keyword>
<evidence type="ECO:0000313" key="7">
    <source>
        <dbReference type="Proteomes" id="UP001302329"/>
    </source>
</evidence>
<dbReference type="Gene3D" id="1.10.1660.10">
    <property type="match status" value="1"/>
</dbReference>
<dbReference type="InterPro" id="IPR047057">
    <property type="entry name" value="MerR_fam"/>
</dbReference>
<dbReference type="InterPro" id="IPR015358">
    <property type="entry name" value="Tscrpt_reg_MerR_DNA-bd"/>
</dbReference>
<accession>A0ABU5SSR6</accession>
<sequence length="142" mass="15615">MAAVGIKTGMKTGMKIGVLAGRSGLPVKTLRYYEDLGLLPAIGRSEGGYRLFAEESLRRLEFIRRLKTLGLSLEEIQGCLAVHDAGDLPCGDIQIQLERQIERIDAQIEELGQLRQELQGLLAGWQSDPAKEGDVICPNLRV</sequence>
<proteinExistence type="predicted"/>
<dbReference type="SUPFAM" id="SSF46955">
    <property type="entry name" value="Putative DNA-binding domain"/>
    <property type="match status" value="1"/>
</dbReference>
<reference evidence="6 7" key="1">
    <citation type="submission" date="2023-12" db="EMBL/GenBank/DDBJ databases">
        <title>Baltic Sea Cyanobacteria.</title>
        <authorList>
            <person name="Delbaje E."/>
            <person name="Fewer D.P."/>
            <person name="Shishido T.K."/>
        </authorList>
    </citation>
    <scope>NUCLEOTIDE SEQUENCE [LARGE SCALE GENOMIC DNA]</scope>
    <source>
        <strain evidence="6 7">UHCC 0281</strain>
    </source>
</reference>
<keyword evidence="2" id="KW-0238">DNA-binding</keyword>
<comment type="caution">
    <text evidence="6">The sequence shown here is derived from an EMBL/GenBank/DDBJ whole genome shotgun (WGS) entry which is preliminary data.</text>
</comment>
<dbReference type="InterPro" id="IPR000551">
    <property type="entry name" value="MerR-type_HTH_dom"/>
</dbReference>
<dbReference type="PRINTS" id="PR00040">
    <property type="entry name" value="HTHMERR"/>
</dbReference>
<evidence type="ECO:0000256" key="1">
    <source>
        <dbReference type="ARBA" id="ARBA00023015"/>
    </source>
</evidence>
<evidence type="ECO:0000256" key="3">
    <source>
        <dbReference type="ARBA" id="ARBA00023163"/>
    </source>
</evidence>
<evidence type="ECO:0000259" key="5">
    <source>
        <dbReference type="PROSITE" id="PS50937"/>
    </source>
</evidence>
<dbReference type="Pfam" id="PF09278">
    <property type="entry name" value="MerR-DNA-bind"/>
    <property type="match status" value="1"/>
</dbReference>
<evidence type="ECO:0000256" key="4">
    <source>
        <dbReference type="SAM" id="Coils"/>
    </source>
</evidence>
<feature type="domain" description="HTH merR-type" evidence="5">
    <location>
        <begin position="13"/>
        <end position="82"/>
    </location>
</feature>
<feature type="coiled-coil region" evidence="4">
    <location>
        <begin position="94"/>
        <end position="121"/>
    </location>
</feature>
<dbReference type="InterPro" id="IPR009061">
    <property type="entry name" value="DNA-bd_dom_put_sf"/>
</dbReference>
<organism evidence="6 7">
    <name type="scientific">Cyanobium gracile UHCC 0281</name>
    <dbReference type="NCBI Taxonomy" id="3110309"/>
    <lineage>
        <taxon>Bacteria</taxon>
        <taxon>Bacillati</taxon>
        <taxon>Cyanobacteriota</taxon>
        <taxon>Cyanophyceae</taxon>
        <taxon>Synechococcales</taxon>
        <taxon>Prochlorococcaceae</taxon>
        <taxon>Cyanobium</taxon>
    </lineage>
</organism>
<keyword evidence="4" id="KW-0175">Coiled coil</keyword>
<dbReference type="RefSeq" id="WP_323355278.1">
    <property type="nucleotide sequence ID" value="NZ_JAYGHY010000002.1"/>
</dbReference>
<dbReference type="EMBL" id="JAYGHY010000002">
    <property type="protein sequence ID" value="MEA5441117.1"/>
    <property type="molecule type" value="Genomic_DNA"/>
</dbReference>
<dbReference type="Proteomes" id="UP001302329">
    <property type="component" value="Unassembled WGS sequence"/>
</dbReference>
<dbReference type="Pfam" id="PF00376">
    <property type="entry name" value="MerR"/>
    <property type="match status" value="1"/>
</dbReference>
<keyword evidence="1" id="KW-0805">Transcription regulation</keyword>
<name>A0ABU5SSR6_9CYAN</name>
<gene>
    <name evidence="6" type="ORF">VB739_00955</name>
</gene>
<evidence type="ECO:0000256" key="2">
    <source>
        <dbReference type="ARBA" id="ARBA00023125"/>
    </source>
</evidence>
<dbReference type="PROSITE" id="PS50937">
    <property type="entry name" value="HTH_MERR_2"/>
    <property type="match status" value="1"/>
</dbReference>
<evidence type="ECO:0000313" key="6">
    <source>
        <dbReference type="EMBL" id="MEA5441117.1"/>
    </source>
</evidence>
<dbReference type="CDD" id="cd04770">
    <property type="entry name" value="HTH_HMRTR"/>
    <property type="match status" value="1"/>
</dbReference>
<dbReference type="PANTHER" id="PTHR30204">
    <property type="entry name" value="REDOX-CYCLING DRUG-SENSING TRANSCRIPTIONAL ACTIVATOR SOXR"/>
    <property type="match status" value="1"/>
</dbReference>
<keyword evidence="7" id="KW-1185">Reference proteome</keyword>
<dbReference type="SMART" id="SM00422">
    <property type="entry name" value="HTH_MERR"/>
    <property type="match status" value="1"/>
</dbReference>
<protein>
    <submittedName>
        <fullName evidence="6">Heavy metal-responsive transcriptional regulator</fullName>
    </submittedName>
</protein>
<dbReference type="PANTHER" id="PTHR30204:SF94">
    <property type="entry name" value="HEAVY METAL-DEPENDENT TRANSCRIPTIONAL REGULATOR HI_0293-RELATED"/>
    <property type="match status" value="1"/>
</dbReference>